<protein>
    <submittedName>
        <fullName evidence="1">Uncharacterized protein</fullName>
    </submittedName>
</protein>
<dbReference type="Proteomes" id="UP000240042">
    <property type="component" value="Unassembled WGS sequence"/>
</dbReference>
<reference evidence="2" key="1">
    <citation type="submission" date="2016-10" db="EMBL/GenBank/DDBJ databases">
        <authorList>
            <person name="Varghese N."/>
            <person name="Submissions S."/>
        </authorList>
    </citation>
    <scope>NUCLEOTIDE SEQUENCE [LARGE SCALE GENOMIC DNA]</scope>
    <source>
        <strain evidence="2">ATCC 43811</strain>
    </source>
</reference>
<accession>A0A1I1DQY9</accession>
<name>A0A1I1DQY9_BREAD</name>
<proteinExistence type="predicted"/>
<gene>
    <name evidence="1" type="ORF">SAMN02745150_00749</name>
</gene>
<keyword evidence="2" id="KW-1185">Reference proteome</keyword>
<dbReference type="RefSeq" id="WP_092318770.1">
    <property type="nucleotide sequence ID" value="NZ_FOKY01000003.1"/>
</dbReference>
<dbReference type="AlphaFoldDB" id="A0A1I1DQY9"/>
<organism evidence="1 2">
    <name type="scientific">Brevinema andersonii</name>
    <dbReference type="NCBI Taxonomy" id="34097"/>
    <lineage>
        <taxon>Bacteria</taxon>
        <taxon>Pseudomonadati</taxon>
        <taxon>Spirochaetota</taxon>
        <taxon>Spirochaetia</taxon>
        <taxon>Brevinematales</taxon>
        <taxon>Brevinemataceae</taxon>
        <taxon>Brevinema</taxon>
    </lineage>
</organism>
<evidence type="ECO:0000313" key="2">
    <source>
        <dbReference type="Proteomes" id="UP000240042"/>
    </source>
</evidence>
<evidence type="ECO:0000313" key="1">
    <source>
        <dbReference type="EMBL" id="SFB77395.1"/>
    </source>
</evidence>
<sequence>MRKYFFNVFFLMFILITPNFSLELIMTPFRFNYYVYYQILYKTQGISPQEFKNITVQEDTTTKLVFQYDGKTYSAHVLSQGAILVKMPDSLRDRYLSQNRFPKIILYNFDK</sequence>
<dbReference type="EMBL" id="FOKY01000003">
    <property type="protein sequence ID" value="SFB77395.1"/>
    <property type="molecule type" value="Genomic_DNA"/>
</dbReference>